<dbReference type="AlphaFoldDB" id="A0A5M9QY40"/>
<evidence type="ECO:0000313" key="1">
    <source>
        <dbReference type="EMBL" id="KAA8712967.1"/>
    </source>
</evidence>
<evidence type="ECO:0000313" key="2">
    <source>
        <dbReference type="Proteomes" id="UP000322181"/>
    </source>
</evidence>
<sequence length="105" mass="11740">MTSLITTNTHPVIHEAREIERGDVIMSVSISGSEFELVEEEVYRRGESTPVDTRIALIRKVWNGTANVTAVAKHFPISDRDNAINEFVTLSQWAIAEMAVRKKSA</sequence>
<dbReference type="EMBL" id="VXKB01000008">
    <property type="protein sequence ID" value="KAA8712967.1"/>
    <property type="molecule type" value="Genomic_DNA"/>
</dbReference>
<dbReference type="Proteomes" id="UP000322181">
    <property type="component" value="Unassembled WGS sequence"/>
</dbReference>
<dbReference type="OrthoDB" id="6464659at2"/>
<proteinExistence type="predicted"/>
<comment type="caution">
    <text evidence="1">The sequence shown here is derived from an EMBL/GenBank/DDBJ whole genome shotgun (WGS) entry which is preliminary data.</text>
</comment>
<name>A0A5M9QY40_9GAMM</name>
<gene>
    <name evidence="1" type="ORF">F4V73_17770</name>
</gene>
<accession>A0A5M9QY40</accession>
<organism evidence="1 2">
    <name type="scientific">Morganella psychrotolerans</name>
    <dbReference type="NCBI Taxonomy" id="368603"/>
    <lineage>
        <taxon>Bacteria</taxon>
        <taxon>Pseudomonadati</taxon>
        <taxon>Pseudomonadota</taxon>
        <taxon>Gammaproteobacteria</taxon>
        <taxon>Enterobacterales</taxon>
        <taxon>Morganellaceae</taxon>
        <taxon>Morganella</taxon>
    </lineage>
</organism>
<reference evidence="1 2" key="1">
    <citation type="submission" date="2019-09" db="EMBL/GenBank/DDBJ databases">
        <title>Draft genome sequence of various Type strains from the CCUG.</title>
        <authorList>
            <person name="Pineiro-Iglesias B."/>
            <person name="Tunovic T."/>
            <person name="Unosson C."/>
            <person name="Inganas E."/>
            <person name="Ohlen M."/>
            <person name="Cardew S."/>
            <person name="Jensie-Markopoulos S."/>
            <person name="Salva-Serra F."/>
            <person name="Jaen-Luchoro D."/>
            <person name="Karlsson R."/>
            <person name="Svensson-Stadler L."/>
            <person name="Chun J."/>
            <person name="Moore E."/>
        </authorList>
    </citation>
    <scope>NUCLEOTIDE SEQUENCE [LARGE SCALE GENOMIC DNA]</scope>
    <source>
        <strain evidence="1 2">CCUG 53682T</strain>
    </source>
</reference>
<dbReference type="RefSeq" id="WP_067370606.1">
    <property type="nucleotide sequence ID" value="NZ_BAAAFS010000007.1"/>
</dbReference>
<protein>
    <submittedName>
        <fullName evidence="1">Uncharacterized protein</fullName>
    </submittedName>
</protein>